<gene>
    <name evidence="7" type="ORF">PQR62_19515</name>
</gene>
<dbReference type="EMBL" id="JAQQFM010000008">
    <property type="protein sequence ID" value="MFL9926473.1"/>
    <property type="molecule type" value="Genomic_DNA"/>
</dbReference>
<dbReference type="InterPro" id="IPR007627">
    <property type="entry name" value="RNA_pol_sigma70_r2"/>
</dbReference>
<dbReference type="Proteomes" id="UP001629246">
    <property type="component" value="Unassembled WGS sequence"/>
</dbReference>
<evidence type="ECO:0000259" key="6">
    <source>
        <dbReference type="Pfam" id="PF08281"/>
    </source>
</evidence>
<dbReference type="PANTHER" id="PTHR43133">
    <property type="entry name" value="RNA POLYMERASE ECF-TYPE SIGMA FACTO"/>
    <property type="match status" value="1"/>
</dbReference>
<proteinExistence type="inferred from homology"/>
<dbReference type="Gene3D" id="1.10.10.10">
    <property type="entry name" value="Winged helix-like DNA-binding domain superfamily/Winged helix DNA-binding domain"/>
    <property type="match status" value="1"/>
</dbReference>
<evidence type="ECO:0000259" key="5">
    <source>
        <dbReference type="Pfam" id="PF04542"/>
    </source>
</evidence>
<dbReference type="InterPro" id="IPR013324">
    <property type="entry name" value="RNA_pol_sigma_r3/r4-like"/>
</dbReference>
<dbReference type="SUPFAM" id="SSF88946">
    <property type="entry name" value="Sigma2 domain of RNA polymerase sigma factors"/>
    <property type="match status" value="1"/>
</dbReference>
<keyword evidence="4" id="KW-0804">Transcription</keyword>
<sequence>MSSPLSSTSADQSIRDLYLGHHSWLLSRLQRRLNNRPDAEDLASETFTEIVAGPDLQAIREPRAYLTTIAKRLLFHFWRRRELEQAYLDRLARLPETLAPSPEERALLSEELAAIDRVLDGLPIQVKTAFLYSQLDGMGHQEIADLLGVSLKSVGRYLKQAMCHCYLAQAQLA</sequence>
<evidence type="ECO:0000313" key="7">
    <source>
        <dbReference type="EMBL" id="MFL9926473.1"/>
    </source>
</evidence>
<organism evidence="7 8">
    <name type="scientific">Herbaspirillum lusitanum</name>
    <dbReference type="NCBI Taxonomy" id="213312"/>
    <lineage>
        <taxon>Bacteria</taxon>
        <taxon>Pseudomonadati</taxon>
        <taxon>Pseudomonadota</taxon>
        <taxon>Betaproteobacteria</taxon>
        <taxon>Burkholderiales</taxon>
        <taxon>Oxalobacteraceae</taxon>
        <taxon>Herbaspirillum</taxon>
    </lineage>
</organism>
<evidence type="ECO:0000256" key="4">
    <source>
        <dbReference type="ARBA" id="ARBA00023163"/>
    </source>
</evidence>
<feature type="domain" description="RNA polymerase sigma-70 region 2" evidence="5">
    <location>
        <begin position="17"/>
        <end position="82"/>
    </location>
</feature>
<dbReference type="PANTHER" id="PTHR43133:SF63">
    <property type="entry name" value="RNA POLYMERASE SIGMA FACTOR FECI-RELATED"/>
    <property type="match status" value="1"/>
</dbReference>
<dbReference type="InterPro" id="IPR013249">
    <property type="entry name" value="RNA_pol_sigma70_r4_t2"/>
</dbReference>
<dbReference type="InterPro" id="IPR013325">
    <property type="entry name" value="RNA_pol_sigma_r2"/>
</dbReference>
<keyword evidence="2" id="KW-0805">Transcription regulation</keyword>
<dbReference type="RefSeq" id="WP_408159671.1">
    <property type="nucleotide sequence ID" value="NZ_JAQQFM010000008.1"/>
</dbReference>
<evidence type="ECO:0000256" key="2">
    <source>
        <dbReference type="ARBA" id="ARBA00023015"/>
    </source>
</evidence>
<dbReference type="NCBIfam" id="NF008889">
    <property type="entry name" value="PRK11924.1-1"/>
    <property type="match status" value="1"/>
</dbReference>
<dbReference type="InterPro" id="IPR039425">
    <property type="entry name" value="RNA_pol_sigma-70-like"/>
</dbReference>
<reference evidence="7 8" key="1">
    <citation type="journal article" date="2024" name="Chem. Sci.">
        <title>Discovery of megapolipeptins by genome mining of a Burkholderiales bacteria collection.</title>
        <authorList>
            <person name="Paulo B.S."/>
            <person name="Recchia M.J.J."/>
            <person name="Lee S."/>
            <person name="Fergusson C.H."/>
            <person name="Romanowski S.B."/>
            <person name="Hernandez A."/>
            <person name="Krull N."/>
            <person name="Liu D.Y."/>
            <person name="Cavanagh H."/>
            <person name="Bos A."/>
            <person name="Gray C.A."/>
            <person name="Murphy B.T."/>
            <person name="Linington R.G."/>
            <person name="Eustaquio A.S."/>
        </authorList>
    </citation>
    <scope>NUCLEOTIDE SEQUENCE [LARGE SCALE GENOMIC DNA]</scope>
    <source>
        <strain evidence="7 8">RL21-008-BIB-A</strain>
    </source>
</reference>
<comment type="caution">
    <text evidence="7">The sequence shown here is derived from an EMBL/GenBank/DDBJ whole genome shotgun (WGS) entry which is preliminary data.</text>
</comment>
<protein>
    <submittedName>
        <fullName evidence="7">Sigma-70 family RNA polymerase sigma factor</fullName>
    </submittedName>
</protein>
<dbReference type="Pfam" id="PF04542">
    <property type="entry name" value="Sigma70_r2"/>
    <property type="match status" value="1"/>
</dbReference>
<comment type="similarity">
    <text evidence="1">Belongs to the sigma-70 factor family. ECF subfamily.</text>
</comment>
<keyword evidence="8" id="KW-1185">Reference proteome</keyword>
<evidence type="ECO:0000256" key="1">
    <source>
        <dbReference type="ARBA" id="ARBA00010641"/>
    </source>
</evidence>
<dbReference type="Pfam" id="PF08281">
    <property type="entry name" value="Sigma70_r4_2"/>
    <property type="match status" value="1"/>
</dbReference>
<keyword evidence="3" id="KW-0731">Sigma factor</keyword>
<feature type="domain" description="RNA polymerase sigma factor 70 region 4 type 2" evidence="6">
    <location>
        <begin position="113"/>
        <end position="164"/>
    </location>
</feature>
<dbReference type="Gene3D" id="1.10.1740.10">
    <property type="match status" value="1"/>
</dbReference>
<dbReference type="NCBIfam" id="TIGR02937">
    <property type="entry name" value="sigma70-ECF"/>
    <property type="match status" value="1"/>
</dbReference>
<evidence type="ECO:0000256" key="3">
    <source>
        <dbReference type="ARBA" id="ARBA00023082"/>
    </source>
</evidence>
<evidence type="ECO:0000313" key="8">
    <source>
        <dbReference type="Proteomes" id="UP001629246"/>
    </source>
</evidence>
<dbReference type="InterPro" id="IPR014284">
    <property type="entry name" value="RNA_pol_sigma-70_dom"/>
</dbReference>
<accession>A0ABW9AFC5</accession>
<dbReference type="SUPFAM" id="SSF88659">
    <property type="entry name" value="Sigma3 and sigma4 domains of RNA polymerase sigma factors"/>
    <property type="match status" value="1"/>
</dbReference>
<name>A0ABW9AFC5_9BURK</name>
<dbReference type="InterPro" id="IPR036388">
    <property type="entry name" value="WH-like_DNA-bd_sf"/>
</dbReference>